<dbReference type="Proteomes" id="UP000295765">
    <property type="component" value="Unassembled WGS sequence"/>
</dbReference>
<evidence type="ECO:0000313" key="1">
    <source>
        <dbReference type="EMBL" id="TCO78087.1"/>
    </source>
</evidence>
<protein>
    <submittedName>
        <fullName evidence="1">Uncharacterized protein (TIGR02270 family)</fullName>
    </submittedName>
</protein>
<organism evidence="1 2">
    <name type="scientific">Plasticicumulans lactativorans</name>
    <dbReference type="NCBI Taxonomy" id="1133106"/>
    <lineage>
        <taxon>Bacteria</taxon>
        <taxon>Pseudomonadati</taxon>
        <taxon>Pseudomonadota</taxon>
        <taxon>Gammaproteobacteria</taxon>
        <taxon>Candidatus Competibacteraceae</taxon>
        <taxon>Plasticicumulans</taxon>
    </lineage>
</organism>
<dbReference type="SUPFAM" id="SSF48371">
    <property type="entry name" value="ARM repeat"/>
    <property type="match status" value="1"/>
</dbReference>
<sequence length="403" mass="42828">MSAPRALFIHDILVEHVEELEFLWAQRCARLNSSVHTLRDVAELNERIEAHVQGLLLARSMLPELLAPELLEPRRSNAFAAAFPLLRLREPRAAAQVTAAFAEAGGAALAGLRDALATAPVDLTVIALREQFASGTAPRAIAAAAALAAHKAMDPLAPRLQALLDDADAGVRAQAWAVVARVDPPGRVPPRPWESALRGDDPGVRAAALEAAAWTGQPWLLQVCRRLALAAPAAQREAVRLFAVLAGPQARDEILHLAAQPALGADGPGLLGAYGHPAVVELLIAAMVVPDPRLAAAAGAAFTKLTGVDVRGERRARCTDHDPDDAFAAEFADEVTLPDGGRARAVWARDAERLRGGTRWCRGFDLSAGCDADTLRRLDLESRWEACRRAAVAGRPLAPPPPL</sequence>
<name>A0A4R2KYU9_9GAMM</name>
<dbReference type="InterPro" id="IPR016024">
    <property type="entry name" value="ARM-type_fold"/>
</dbReference>
<dbReference type="OrthoDB" id="8089803at2"/>
<dbReference type="AlphaFoldDB" id="A0A4R2KYU9"/>
<dbReference type="EMBL" id="SLWY01000024">
    <property type="protein sequence ID" value="TCO78087.1"/>
    <property type="molecule type" value="Genomic_DNA"/>
</dbReference>
<accession>A0A4R2KYU9</accession>
<gene>
    <name evidence="1" type="ORF">EV699_1244</name>
</gene>
<comment type="caution">
    <text evidence="1">The sequence shown here is derived from an EMBL/GenBank/DDBJ whole genome shotgun (WGS) entry which is preliminary data.</text>
</comment>
<evidence type="ECO:0000313" key="2">
    <source>
        <dbReference type="Proteomes" id="UP000295765"/>
    </source>
</evidence>
<dbReference type="RefSeq" id="WP_132545231.1">
    <property type="nucleotide sequence ID" value="NZ_SLWY01000024.1"/>
</dbReference>
<proteinExistence type="predicted"/>
<keyword evidence="2" id="KW-1185">Reference proteome</keyword>
<reference evidence="1 2" key="1">
    <citation type="submission" date="2019-03" db="EMBL/GenBank/DDBJ databases">
        <title>Genomic Encyclopedia of Type Strains, Phase IV (KMG-IV): sequencing the most valuable type-strain genomes for metagenomic binning, comparative biology and taxonomic classification.</title>
        <authorList>
            <person name="Goeker M."/>
        </authorList>
    </citation>
    <scope>NUCLEOTIDE SEQUENCE [LARGE SCALE GENOMIC DNA]</scope>
    <source>
        <strain evidence="1 2">DSM 25287</strain>
    </source>
</reference>